<reference evidence="2" key="1">
    <citation type="journal article" date="2014" name="Proc. Natl. Acad. Sci. U.S.A.">
        <title>Extensive sampling of basidiomycete genomes demonstrates inadequacy of the white-rot/brown-rot paradigm for wood decay fungi.</title>
        <authorList>
            <person name="Riley R."/>
            <person name="Salamov A.A."/>
            <person name="Brown D.W."/>
            <person name="Nagy L.G."/>
            <person name="Floudas D."/>
            <person name="Held B.W."/>
            <person name="Levasseur A."/>
            <person name="Lombard V."/>
            <person name="Morin E."/>
            <person name="Otillar R."/>
            <person name="Lindquist E.A."/>
            <person name="Sun H."/>
            <person name="LaButti K.M."/>
            <person name="Schmutz J."/>
            <person name="Jabbour D."/>
            <person name="Luo H."/>
            <person name="Baker S.E."/>
            <person name="Pisabarro A.G."/>
            <person name="Walton J.D."/>
            <person name="Blanchette R.A."/>
            <person name="Henrissat B."/>
            <person name="Martin F."/>
            <person name="Cullen D."/>
            <person name="Hibbett D.S."/>
            <person name="Grigoriev I.V."/>
        </authorList>
    </citation>
    <scope>NUCLEOTIDE SEQUENCE [LARGE SCALE GENOMIC DNA]</scope>
    <source>
        <strain evidence="2">FD-172 SS1</strain>
    </source>
</reference>
<name>A0A067MDT6_BOTB1</name>
<sequence length="90" mass="10168">MGTLMLEDDCLHLRQISTTNLTRPRQALNEGNHNRPSSINGFPSEILVYTFELAVSAPENAILRPRARIPFNVSQVSRLWRVIALNTPNL</sequence>
<dbReference type="AlphaFoldDB" id="A0A067MDT6"/>
<gene>
    <name evidence="1" type="ORF">BOTBODRAFT_403056</name>
</gene>
<evidence type="ECO:0000313" key="1">
    <source>
        <dbReference type="EMBL" id="KDQ12835.1"/>
    </source>
</evidence>
<keyword evidence="2" id="KW-1185">Reference proteome</keyword>
<proteinExistence type="predicted"/>
<protein>
    <recommendedName>
        <fullName evidence="3">F-box domain-containing protein</fullName>
    </recommendedName>
</protein>
<organism evidence="1 2">
    <name type="scientific">Botryobasidium botryosum (strain FD-172 SS1)</name>
    <dbReference type="NCBI Taxonomy" id="930990"/>
    <lineage>
        <taxon>Eukaryota</taxon>
        <taxon>Fungi</taxon>
        <taxon>Dikarya</taxon>
        <taxon>Basidiomycota</taxon>
        <taxon>Agaricomycotina</taxon>
        <taxon>Agaricomycetes</taxon>
        <taxon>Cantharellales</taxon>
        <taxon>Botryobasidiaceae</taxon>
        <taxon>Botryobasidium</taxon>
    </lineage>
</organism>
<dbReference type="HOGENOM" id="CLU_2440553_0_0_1"/>
<dbReference type="EMBL" id="KL198047">
    <property type="protein sequence ID" value="KDQ12835.1"/>
    <property type="molecule type" value="Genomic_DNA"/>
</dbReference>
<dbReference type="InParanoid" id="A0A067MDT6"/>
<evidence type="ECO:0000313" key="2">
    <source>
        <dbReference type="Proteomes" id="UP000027195"/>
    </source>
</evidence>
<dbReference type="OrthoDB" id="2269034at2759"/>
<dbReference type="Proteomes" id="UP000027195">
    <property type="component" value="Unassembled WGS sequence"/>
</dbReference>
<accession>A0A067MDT6</accession>
<evidence type="ECO:0008006" key="3">
    <source>
        <dbReference type="Google" id="ProtNLM"/>
    </source>
</evidence>